<dbReference type="RefSeq" id="WP_053225049.1">
    <property type="nucleotide sequence ID" value="NZ_JSVA01000025.1"/>
</dbReference>
<evidence type="ECO:0000313" key="1">
    <source>
        <dbReference type="EMBL" id="KOF01455.1"/>
    </source>
</evidence>
<protein>
    <submittedName>
        <fullName evidence="1">Uncharacterized protein</fullName>
    </submittedName>
</protein>
<dbReference type="EMBL" id="JSVA01000025">
    <property type="protein sequence ID" value="KOF01455.1"/>
    <property type="molecule type" value="Genomic_DNA"/>
</dbReference>
<gene>
    <name evidence="1" type="ORF">OB69_17470</name>
</gene>
<organism evidence="1 2">
    <name type="scientific">Roseivirga seohaensis subsp. aquiponti</name>
    <dbReference type="NCBI Taxonomy" id="1566026"/>
    <lineage>
        <taxon>Bacteria</taxon>
        <taxon>Pseudomonadati</taxon>
        <taxon>Bacteroidota</taxon>
        <taxon>Cytophagia</taxon>
        <taxon>Cytophagales</taxon>
        <taxon>Roseivirgaceae</taxon>
        <taxon>Roseivirga</taxon>
    </lineage>
</organism>
<proteinExistence type="predicted"/>
<dbReference type="AlphaFoldDB" id="A0A0L8AH28"/>
<accession>A0A0L8AH28</accession>
<dbReference type="PATRIC" id="fig|1566026.4.peg.1937"/>
<sequence length="400" mass="46913">MRQLQITILLILTLIQNVNSQDKVIKGDTAFWYNRNQEFNKTLELTDFNTSRADFSFRFRNHGQIVEIFKTNNQIHGELTNYIFHSIKKRSETLHQKIQLDSLKALETYEIIQKSGILGLQSDDKIEDWSGGYDGITYIVEHSDKKEYWYKTYWTPSAQDSIPESLIVMDFVKALSDTLQLSGKYKEFKDDLPHRGCYNSGGMSQTCYVSNSFGFGYHGSTKLPLGLNSSVYLTYIGKKHADFGFGFQYKFDRNDNYDFGFNVSKSNLFIKNSKTNDFLFYNYQKRKLEFVDTNAIFQNHLFNYGFNFRDKISLFTGLNYATDDKEMIGGIFGFTKWFNKPKFHTTLTTSIFKDDIDYKIGITKSIHFNERFVFRSTSIGLYFENFKDYNDINIYLTLWL</sequence>
<name>A0A0L8AH28_9BACT</name>
<dbReference type="Proteomes" id="UP000036908">
    <property type="component" value="Unassembled WGS sequence"/>
</dbReference>
<reference evidence="2" key="1">
    <citation type="submission" date="2014-11" db="EMBL/GenBank/DDBJ databases">
        <title>Genome sequencing of Roseivirga sp. D-25.</title>
        <authorList>
            <person name="Selvaratnam C."/>
            <person name="Thevarajoo S."/>
            <person name="Goh K.M."/>
            <person name="Eee R."/>
            <person name="Chan K.-G."/>
            <person name="Chong C.S."/>
        </authorList>
    </citation>
    <scope>NUCLEOTIDE SEQUENCE [LARGE SCALE GENOMIC DNA]</scope>
    <source>
        <strain evidence="2">D-25</strain>
    </source>
</reference>
<keyword evidence="2" id="KW-1185">Reference proteome</keyword>
<evidence type="ECO:0000313" key="2">
    <source>
        <dbReference type="Proteomes" id="UP000036908"/>
    </source>
</evidence>
<comment type="caution">
    <text evidence="1">The sequence shown here is derived from an EMBL/GenBank/DDBJ whole genome shotgun (WGS) entry which is preliminary data.</text>
</comment>
<dbReference type="OrthoDB" id="982108at2"/>